<dbReference type="EMBL" id="CCBP010000739">
    <property type="protein sequence ID" value="CDO78219.1"/>
    <property type="molecule type" value="Genomic_DNA"/>
</dbReference>
<protein>
    <submittedName>
        <fullName evidence="1">Uncharacterized protein</fullName>
    </submittedName>
</protein>
<dbReference type="STRING" id="5643.A0A060T120"/>
<comment type="caution">
    <text evidence="1">The sequence shown here is derived from an EMBL/GenBank/DDBJ whole genome shotgun (WGS) entry which is preliminary data.</text>
</comment>
<sequence>MAGNLSSEPAPRQPWQELNLSALTEMLGHQDLVSHLMPVLIESAKYLLHPVPYDTLMTIINTSKPKLFDLSDAHCSGYAVQLTVNLKKEHKLGKVGGFKTAHPAVIHIDQQRLKEIILHRPLR</sequence>
<accession>A0A060T120</accession>
<gene>
    <name evidence="1" type="ORF">BN946_scf184887.g7</name>
</gene>
<dbReference type="OrthoDB" id="301415at2759"/>
<dbReference type="AlphaFoldDB" id="A0A060T120"/>
<dbReference type="HOGENOM" id="CLU_2016398_0_0_1"/>
<evidence type="ECO:0000313" key="1">
    <source>
        <dbReference type="EMBL" id="CDO78219.1"/>
    </source>
</evidence>
<organism evidence="1 2">
    <name type="scientific">Pycnoporus cinnabarinus</name>
    <name type="common">Cinnabar-red polypore</name>
    <name type="synonym">Trametes cinnabarina</name>
    <dbReference type="NCBI Taxonomy" id="5643"/>
    <lineage>
        <taxon>Eukaryota</taxon>
        <taxon>Fungi</taxon>
        <taxon>Dikarya</taxon>
        <taxon>Basidiomycota</taxon>
        <taxon>Agaricomycotina</taxon>
        <taxon>Agaricomycetes</taxon>
        <taxon>Polyporales</taxon>
        <taxon>Polyporaceae</taxon>
        <taxon>Trametes</taxon>
    </lineage>
</organism>
<reference evidence="1" key="1">
    <citation type="submission" date="2014-01" db="EMBL/GenBank/DDBJ databases">
        <title>The genome of the white-rot fungus Pycnoporus cinnabarinus: a basidiomycete model with a versatile arsenal for lignocellulosic biomass breakdown.</title>
        <authorList>
            <person name="Levasseur A."/>
            <person name="Lomascolo A."/>
            <person name="Ruiz-Duenas F.J."/>
            <person name="Uzan E."/>
            <person name="Piumi F."/>
            <person name="Kues U."/>
            <person name="Ram A.F.J."/>
            <person name="Murat C."/>
            <person name="Haon M."/>
            <person name="Benoit I."/>
            <person name="Arfi Y."/>
            <person name="Chevret D."/>
            <person name="Drula E."/>
            <person name="Kwon M.J."/>
            <person name="Gouret P."/>
            <person name="Lesage-Meessen L."/>
            <person name="Lombard V."/>
            <person name="Mariette J."/>
            <person name="Noirot C."/>
            <person name="Park J."/>
            <person name="Patyshakuliyeva A."/>
            <person name="Wieneger R.A.B."/>
            <person name="Wosten H.A.B."/>
            <person name="Martin F."/>
            <person name="Coutinho P.M."/>
            <person name="de Vries R."/>
            <person name="Martinez A.T."/>
            <person name="Klopp C."/>
            <person name="Pontarotti P."/>
            <person name="Henrissat B."/>
            <person name="Record E."/>
        </authorList>
    </citation>
    <scope>NUCLEOTIDE SEQUENCE [LARGE SCALE GENOMIC DNA]</scope>
    <source>
        <strain evidence="1">BRFM137</strain>
    </source>
</reference>
<evidence type="ECO:0000313" key="2">
    <source>
        <dbReference type="Proteomes" id="UP000029665"/>
    </source>
</evidence>
<proteinExistence type="predicted"/>
<keyword evidence="2" id="KW-1185">Reference proteome</keyword>
<dbReference type="Proteomes" id="UP000029665">
    <property type="component" value="Unassembled WGS sequence"/>
</dbReference>
<name>A0A060T120_PYCCI</name>